<organism evidence="2">
    <name type="scientific">uncultured Rubrobacteraceae bacterium</name>
    <dbReference type="NCBI Taxonomy" id="349277"/>
    <lineage>
        <taxon>Bacteria</taxon>
        <taxon>Bacillati</taxon>
        <taxon>Actinomycetota</taxon>
        <taxon>Rubrobacteria</taxon>
        <taxon>Rubrobacterales</taxon>
        <taxon>Rubrobacteraceae</taxon>
        <taxon>environmental samples</taxon>
    </lineage>
</organism>
<dbReference type="EMBL" id="CADCVK010000082">
    <property type="protein sequence ID" value="CAA9467860.1"/>
    <property type="molecule type" value="Genomic_DNA"/>
</dbReference>
<gene>
    <name evidence="2" type="ORF">AVDCRST_MAG12-485</name>
</gene>
<accession>A0A6J4R9A6</accession>
<sequence length="48" mass="5377">VRSACARRRVRSRAVVLRAGALARAGARVAERRRDLRAQNPRPGGRQR</sequence>
<evidence type="ECO:0000256" key="1">
    <source>
        <dbReference type="SAM" id="MobiDB-lite"/>
    </source>
</evidence>
<evidence type="ECO:0000313" key="2">
    <source>
        <dbReference type="EMBL" id="CAA9467860.1"/>
    </source>
</evidence>
<dbReference type="AlphaFoldDB" id="A0A6J4R9A6"/>
<name>A0A6J4R9A6_9ACTN</name>
<reference evidence="2" key="1">
    <citation type="submission" date="2020-02" db="EMBL/GenBank/DDBJ databases">
        <authorList>
            <person name="Meier V. D."/>
        </authorList>
    </citation>
    <scope>NUCLEOTIDE SEQUENCE</scope>
    <source>
        <strain evidence="2">AVDCRST_MAG12</strain>
    </source>
</reference>
<proteinExistence type="predicted"/>
<feature type="region of interest" description="Disordered" evidence="1">
    <location>
        <begin position="28"/>
        <end position="48"/>
    </location>
</feature>
<feature type="non-terminal residue" evidence="2">
    <location>
        <position position="1"/>
    </location>
</feature>
<feature type="non-terminal residue" evidence="2">
    <location>
        <position position="48"/>
    </location>
</feature>
<protein>
    <submittedName>
        <fullName evidence="2">Uncharacterized protein</fullName>
    </submittedName>
</protein>